<feature type="binding site" description="axial binding residue" evidence="3">
    <location>
        <position position="520"/>
    </location>
    <ligand>
        <name>heme</name>
        <dbReference type="ChEBI" id="CHEBI:30413"/>
    </ligand>
    <ligandPart>
        <name>Fe</name>
        <dbReference type="ChEBI" id="CHEBI:18248"/>
    </ligandPart>
</feature>
<evidence type="ECO:0000256" key="5">
    <source>
        <dbReference type="SAM" id="MobiDB-lite"/>
    </source>
</evidence>
<feature type="region of interest" description="Disordered" evidence="5">
    <location>
        <begin position="548"/>
        <end position="572"/>
    </location>
</feature>
<keyword evidence="3 4" id="KW-0479">Metal-binding</keyword>
<keyword evidence="4" id="KW-0560">Oxidoreductase</keyword>
<name>A0A7S2AHD9_9CHLO</name>
<dbReference type="GO" id="GO:0005506">
    <property type="term" value="F:iron ion binding"/>
    <property type="evidence" value="ECO:0007669"/>
    <property type="project" value="InterPro"/>
</dbReference>
<evidence type="ECO:0000256" key="3">
    <source>
        <dbReference type="PIRSR" id="PIRSR602401-1"/>
    </source>
</evidence>
<protein>
    <recommendedName>
        <fullName evidence="7">Cytochrome P450</fullName>
    </recommendedName>
</protein>
<dbReference type="InterPro" id="IPR002401">
    <property type="entry name" value="Cyt_P450_E_grp-I"/>
</dbReference>
<dbReference type="PANTHER" id="PTHR24305">
    <property type="entry name" value="CYTOCHROME P450"/>
    <property type="match status" value="1"/>
</dbReference>
<dbReference type="GO" id="GO:0004497">
    <property type="term" value="F:monooxygenase activity"/>
    <property type="evidence" value="ECO:0007669"/>
    <property type="project" value="UniProtKB-KW"/>
</dbReference>
<evidence type="ECO:0000256" key="1">
    <source>
        <dbReference type="ARBA" id="ARBA00001971"/>
    </source>
</evidence>
<dbReference type="GO" id="GO:0020037">
    <property type="term" value="F:heme binding"/>
    <property type="evidence" value="ECO:0007669"/>
    <property type="project" value="InterPro"/>
</dbReference>
<dbReference type="AlphaFoldDB" id="A0A7S2AHD9"/>
<dbReference type="EMBL" id="HBGR01001134">
    <property type="protein sequence ID" value="CAD9367774.1"/>
    <property type="molecule type" value="Transcribed_RNA"/>
</dbReference>
<gene>
    <name evidence="6" type="ORF">PPRO1471_LOCUS756</name>
</gene>
<dbReference type="PRINTS" id="PR00463">
    <property type="entry name" value="EP450I"/>
</dbReference>
<dbReference type="GO" id="GO:0016705">
    <property type="term" value="F:oxidoreductase activity, acting on paired donors, with incorporation or reduction of molecular oxygen"/>
    <property type="evidence" value="ECO:0007669"/>
    <property type="project" value="InterPro"/>
</dbReference>
<evidence type="ECO:0008006" key="7">
    <source>
        <dbReference type="Google" id="ProtNLM"/>
    </source>
</evidence>
<evidence type="ECO:0000256" key="2">
    <source>
        <dbReference type="ARBA" id="ARBA00010617"/>
    </source>
</evidence>
<dbReference type="PROSITE" id="PS00086">
    <property type="entry name" value="CYTOCHROME_P450"/>
    <property type="match status" value="1"/>
</dbReference>
<dbReference type="InterPro" id="IPR036396">
    <property type="entry name" value="Cyt_P450_sf"/>
</dbReference>
<feature type="region of interest" description="Disordered" evidence="5">
    <location>
        <begin position="212"/>
        <end position="233"/>
    </location>
</feature>
<accession>A0A7S2AHD9</accession>
<keyword evidence="3 4" id="KW-0408">Iron</keyword>
<comment type="similarity">
    <text evidence="2 4">Belongs to the cytochrome P450 family.</text>
</comment>
<proteinExistence type="inferred from homology"/>
<sequence length="572" mass="63031">MIAFYPAAIVALVSLVVVWVLRARALMNKNNKIPNLPGLVPFAGNIALFTKPTSFIAMLEEAAARCAIKSGLAAVRVPTLTNLWGKRFVLVDDVKVAKLILARRPLTYDRPHVLLKALKGRLDGVKAPSVFSALGQNEWGRARRLVSPAFNHANVQSMLPDCLDLAASVVQKWLTTTDDVSIDSLETFNNLTFSVITRVGFGLSSVDTVRPDHQASLSDPREGAPQPPPTLLNDVKDPIEFAGKWIRNPFAKYHDMIFARDEIAAITLSRKRLNKYFHDLLEFQQQQSSTNDDHSLIHKLATSIDDTTNADNIKTSRKLTSEEVISNIMTFYFAGIDTTAIGLAWSVLFLAADPDLQRRVAHESREAGIAAWIEAELEQRARLSPAEQNKMSSDELSSLSSSACPLSDVSLTTLVSSYNNENPLRLAHGVFMEALRMHGPAPILGAELAAESAELAGETFKKGELFFMMLRRMQMDSTYTPRADEFLPERWTGEVPELEPAPELKNVLSSLMFGGGPRVCPGRHLSELEASITLSAICALLELSPTSPELPPEETVFTQKPESANIRVTPRH</sequence>
<dbReference type="InterPro" id="IPR001128">
    <property type="entry name" value="Cyt_P450"/>
</dbReference>
<dbReference type="Gene3D" id="1.10.630.10">
    <property type="entry name" value="Cytochrome P450"/>
    <property type="match status" value="1"/>
</dbReference>
<dbReference type="Pfam" id="PF00067">
    <property type="entry name" value="p450"/>
    <property type="match status" value="2"/>
</dbReference>
<dbReference type="SUPFAM" id="SSF48264">
    <property type="entry name" value="Cytochrome P450"/>
    <property type="match status" value="1"/>
</dbReference>
<comment type="cofactor">
    <cofactor evidence="1 3">
        <name>heme</name>
        <dbReference type="ChEBI" id="CHEBI:30413"/>
    </cofactor>
</comment>
<evidence type="ECO:0000313" key="6">
    <source>
        <dbReference type="EMBL" id="CAD9367774.1"/>
    </source>
</evidence>
<dbReference type="InterPro" id="IPR050121">
    <property type="entry name" value="Cytochrome_P450_monoxygenase"/>
</dbReference>
<keyword evidence="4" id="KW-0503">Monooxygenase</keyword>
<reference evidence="6" key="1">
    <citation type="submission" date="2021-01" db="EMBL/GenBank/DDBJ databases">
        <authorList>
            <person name="Corre E."/>
            <person name="Pelletier E."/>
            <person name="Niang G."/>
            <person name="Scheremetjew M."/>
            <person name="Finn R."/>
            <person name="Kale V."/>
            <person name="Holt S."/>
            <person name="Cochrane G."/>
            <person name="Meng A."/>
            <person name="Brown T."/>
            <person name="Cohen L."/>
        </authorList>
    </citation>
    <scope>NUCLEOTIDE SEQUENCE</scope>
    <source>
        <strain evidence="6">RCC733</strain>
    </source>
</reference>
<dbReference type="InterPro" id="IPR017972">
    <property type="entry name" value="Cyt_P450_CS"/>
</dbReference>
<evidence type="ECO:0000256" key="4">
    <source>
        <dbReference type="RuleBase" id="RU000461"/>
    </source>
</evidence>
<keyword evidence="3 4" id="KW-0349">Heme</keyword>
<organism evidence="6">
    <name type="scientific">Pycnococcus provasolii</name>
    <dbReference type="NCBI Taxonomy" id="41880"/>
    <lineage>
        <taxon>Eukaryota</taxon>
        <taxon>Viridiplantae</taxon>
        <taxon>Chlorophyta</taxon>
        <taxon>Pseudoscourfieldiophyceae</taxon>
        <taxon>Pseudoscourfieldiales</taxon>
        <taxon>Pycnococcaceae</taxon>
        <taxon>Pycnococcus</taxon>
    </lineage>
</organism>
<dbReference type="PANTHER" id="PTHR24305:SF166">
    <property type="entry name" value="CYTOCHROME P450 12A4, MITOCHONDRIAL-RELATED"/>
    <property type="match status" value="1"/>
</dbReference>
<dbReference type="PRINTS" id="PR00385">
    <property type="entry name" value="P450"/>
</dbReference>